<reference evidence="1 2" key="1">
    <citation type="journal article" date="2016" name="Front. Microbiol.">
        <title>Comprehensive Phylogenetic Analysis of Bovine Non-aureus Staphylococci Species Based on Whole-Genome Sequencing.</title>
        <authorList>
            <person name="Naushad S."/>
            <person name="Barkema H.W."/>
            <person name="Luby C."/>
            <person name="Condas L.A."/>
            <person name="Nobrega D.B."/>
            <person name="Carson D.A."/>
            <person name="De Buck J."/>
        </authorList>
    </citation>
    <scope>NUCLEOTIDE SEQUENCE [LARGE SCALE GENOMIC DNA]</scope>
    <source>
        <strain evidence="1 2">SNUC 4554</strain>
    </source>
</reference>
<name>A0A418IGM3_9STAP</name>
<dbReference type="RefSeq" id="WP_029379006.1">
    <property type="nucleotide sequence ID" value="NZ_QXUF01000025.1"/>
</dbReference>
<evidence type="ECO:0000313" key="1">
    <source>
        <dbReference type="EMBL" id="RIN01599.1"/>
    </source>
</evidence>
<evidence type="ECO:0000313" key="2">
    <source>
        <dbReference type="Proteomes" id="UP000286317"/>
    </source>
</evidence>
<comment type="caution">
    <text evidence="1">The sequence shown here is derived from an EMBL/GenBank/DDBJ whole genome shotgun (WGS) entry which is preliminary data.</text>
</comment>
<dbReference type="AlphaFoldDB" id="A0A418IGM3"/>
<dbReference type="Proteomes" id="UP000286317">
    <property type="component" value="Unassembled WGS sequence"/>
</dbReference>
<organism evidence="1 2">
    <name type="scientific">Staphylococcus shinii</name>
    <dbReference type="NCBI Taxonomy" id="2912228"/>
    <lineage>
        <taxon>Bacteria</taxon>
        <taxon>Bacillati</taxon>
        <taxon>Bacillota</taxon>
        <taxon>Bacilli</taxon>
        <taxon>Bacillales</taxon>
        <taxon>Staphylococcaceae</taxon>
        <taxon>Staphylococcus</taxon>
    </lineage>
</organism>
<gene>
    <name evidence="1" type="ORF">BU112_05120</name>
</gene>
<protein>
    <submittedName>
        <fullName evidence="1">Uncharacterized protein</fullName>
    </submittedName>
</protein>
<accession>A0A418IGM3</accession>
<dbReference type="EMBL" id="QXUF01000025">
    <property type="protein sequence ID" value="RIN01599.1"/>
    <property type="molecule type" value="Genomic_DNA"/>
</dbReference>
<proteinExistence type="predicted"/>
<keyword evidence="2" id="KW-1185">Reference proteome</keyword>
<sequence length="85" mass="10192">MRYYLEIFDENKYFKQLYKESDDYNELKIFLEDLKDSNGKNYYVDLGEHTGFVGENSPVESTIAIGKQNLYPMFIRLNKDKVEEF</sequence>